<sequence length="82" mass="8917">MRQPDEWKEPTGWAWAARGCRSSARRRCPLDAAAVWPPRSVAAAPEAVGGDAGSLEDYFLRVYCVEGVLEPPDLIGSGFLRA</sequence>
<dbReference type="AlphaFoldDB" id="A0A1D3D4F9"/>
<evidence type="ECO:0000313" key="1">
    <source>
        <dbReference type="EMBL" id="OEH78328.1"/>
    </source>
</evidence>
<evidence type="ECO:0000313" key="2">
    <source>
        <dbReference type="Proteomes" id="UP000095192"/>
    </source>
</evidence>
<dbReference type="EMBL" id="JROU02000779">
    <property type="protein sequence ID" value="OEH78328.1"/>
    <property type="molecule type" value="Genomic_DNA"/>
</dbReference>
<keyword evidence="2" id="KW-1185">Reference proteome</keyword>
<protein>
    <submittedName>
        <fullName evidence="1">Uncharacterized protein</fullName>
    </submittedName>
</protein>
<reference evidence="1 2" key="1">
    <citation type="journal article" date="2016" name="BMC Genomics">
        <title>Comparative genomics reveals Cyclospora cayetanensis possesses coccidia-like metabolism and invasion components but unique surface antigens.</title>
        <authorList>
            <person name="Liu S."/>
            <person name="Wang L."/>
            <person name="Zheng H."/>
            <person name="Xu Z."/>
            <person name="Roellig D.M."/>
            <person name="Li N."/>
            <person name="Frace M.A."/>
            <person name="Tang K."/>
            <person name="Arrowood M.J."/>
            <person name="Moss D.M."/>
            <person name="Zhang L."/>
            <person name="Feng Y."/>
            <person name="Xiao L."/>
        </authorList>
    </citation>
    <scope>NUCLEOTIDE SEQUENCE [LARGE SCALE GENOMIC DNA]</scope>
    <source>
        <strain evidence="1 2">CHN_HEN01</strain>
    </source>
</reference>
<dbReference type="InParanoid" id="A0A1D3D4F9"/>
<accession>A0A1D3D4F9</accession>
<name>A0A1D3D4F9_9EIME</name>
<dbReference type="VEuPathDB" id="ToxoDB:cyc_03650"/>
<organism evidence="1 2">
    <name type="scientific">Cyclospora cayetanensis</name>
    <dbReference type="NCBI Taxonomy" id="88456"/>
    <lineage>
        <taxon>Eukaryota</taxon>
        <taxon>Sar</taxon>
        <taxon>Alveolata</taxon>
        <taxon>Apicomplexa</taxon>
        <taxon>Conoidasida</taxon>
        <taxon>Coccidia</taxon>
        <taxon>Eucoccidiorida</taxon>
        <taxon>Eimeriorina</taxon>
        <taxon>Eimeriidae</taxon>
        <taxon>Cyclospora</taxon>
    </lineage>
</organism>
<proteinExistence type="predicted"/>
<gene>
    <name evidence="1" type="ORF">cyc_03650</name>
</gene>
<dbReference type="Proteomes" id="UP000095192">
    <property type="component" value="Unassembled WGS sequence"/>
</dbReference>
<comment type="caution">
    <text evidence="1">The sequence shown here is derived from an EMBL/GenBank/DDBJ whole genome shotgun (WGS) entry which is preliminary data.</text>
</comment>